<dbReference type="CDD" id="cd18808">
    <property type="entry name" value="SF1_C_Upf1"/>
    <property type="match status" value="1"/>
</dbReference>
<evidence type="ECO:0000313" key="3">
    <source>
        <dbReference type="Proteomes" id="UP001302367"/>
    </source>
</evidence>
<dbReference type="GeneID" id="90644934"/>
<reference evidence="2 3" key="1">
    <citation type="submission" date="2023-09" db="EMBL/GenBank/DDBJ databases">
        <title>Complete-Gapless Cercospora beticola genome.</title>
        <authorList>
            <person name="Wyatt N.A."/>
            <person name="Spanner R.E."/>
            <person name="Bolton M.D."/>
        </authorList>
    </citation>
    <scope>NUCLEOTIDE SEQUENCE [LARGE SCALE GENOMIC DNA]</scope>
    <source>
        <strain evidence="2">Cb09-40</strain>
    </source>
</reference>
<dbReference type="Pfam" id="PF13087">
    <property type="entry name" value="AAA_12"/>
    <property type="match status" value="1"/>
</dbReference>
<protein>
    <recommendedName>
        <fullName evidence="1">DNA2/NAM7 helicase-like C-terminal domain-containing protein</fullName>
    </recommendedName>
</protein>
<name>A0ABZ0PAJ5_CERBT</name>
<feature type="domain" description="DNA2/NAM7 helicase-like C-terminal" evidence="1">
    <location>
        <begin position="2"/>
        <end position="141"/>
    </location>
</feature>
<dbReference type="InterPro" id="IPR027417">
    <property type="entry name" value="P-loop_NTPase"/>
</dbReference>
<keyword evidence="3" id="KW-1185">Reference proteome</keyword>
<dbReference type="Proteomes" id="UP001302367">
    <property type="component" value="Chromosome 10"/>
</dbReference>
<dbReference type="EMBL" id="CP134193">
    <property type="protein sequence ID" value="WPB08494.1"/>
    <property type="molecule type" value="Genomic_DNA"/>
</dbReference>
<evidence type="ECO:0000313" key="2">
    <source>
        <dbReference type="EMBL" id="WPB08494.1"/>
    </source>
</evidence>
<proteinExistence type="predicted"/>
<dbReference type="Gene3D" id="3.40.50.300">
    <property type="entry name" value="P-loop containing nucleotide triphosphate hydrolases"/>
    <property type="match status" value="1"/>
</dbReference>
<dbReference type="SUPFAM" id="SSF52540">
    <property type="entry name" value="P-loop containing nucleoside triphosphate hydrolases"/>
    <property type="match status" value="1"/>
</dbReference>
<dbReference type="RefSeq" id="XP_065459733.1">
    <property type="nucleotide sequence ID" value="XM_065603661.1"/>
</dbReference>
<gene>
    <name evidence="2" type="ORF">RHO25_013160</name>
</gene>
<organism evidence="2 3">
    <name type="scientific">Cercospora beticola</name>
    <name type="common">Sugarbeet leaf spot fungus</name>
    <dbReference type="NCBI Taxonomy" id="122368"/>
    <lineage>
        <taxon>Eukaryota</taxon>
        <taxon>Fungi</taxon>
        <taxon>Dikarya</taxon>
        <taxon>Ascomycota</taxon>
        <taxon>Pezizomycotina</taxon>
        <taxon>Dothideomycetes</taxon>
        <taxon>Dothideomycetidae</taxon>
        <taxon>Mycosphaerellales</taxon>
        <taxon>Mycosphaerellaceae</taxon>
        <taxon>Cercospora</taxon>
    </lineage>
</organism>
<evidence type="ECO:0000259" key="1">
    <source>
        <dbReference type="Pfam" id="PF13087"/>
    </source>
</evidence>
<dbReference type="InterPro" id="IPR047187">
    <property type="entry name" value="SF1_C_Upf1"/>
</dbReference>
<sequence>MVAALVGHLQKQGVYTANDIAVLTPYLGQLRHLKEKLQNSFGIILNDRDIDELAQEDATKDVEPALAADSSRRRISMTKGTLLQAIRLATVDNFQGEEAKVVIISLVRSNDSNNCGFLRTPNRINVLLSRAKHGMYILGNSATASSVPMWQRILEIFRTEGNIGTVLELSCPRHPDTAMQVTEPEDFSRVAPEAGCDLMTAFDRERAALILAREPAEMNARPSALLLFNVTSPYLADITLLGCRAGRTKTRPDIYAESPLSVKFLVAGTTSSLLVISLSMIQDIAARSGAYRRWNAVIIVNQRALNAARGIMKARVIQSITPSALIGAAGALLAAFTRARSSVILANPTRLALLTARCAAFILRAKSSATSLVRLV</sequence>
<dbReference type="InterPro" id="IPR045055">
    <property type="entry name" value="DNA2/NAM7-like"/>
</dbReference>
<dbReference type="InterPro" id="IPR041679">
    <property type="entry name" value="DNA2/NAM7-like_C"/>
</dbReference>
<dbReference type="PANTHER" id="PTHR10887">
    <property type="entry name" value="DNA2/NAM7 HELICASE FAMILY"/>
    <property type="match status" value="1"/>
</dbReference>
<accession>A0ABZ0PAJ5</accession>
<dbReference type="PANTHER" id="PTHR10887:SF445">
    <property type="entry name" value="NFX1-TYPE ZINC FINGER-CONTAINING PROTEIN 1"/>
    <property type="match status" value="1"/>
</dbReference>